<dbReference type="EMBL" id="MPOH02000019">
    <property type="protein sequence ID" value="OQD52881.1"/>
    <property type="molecule type" value="Genomic_DNA"/>
</dbReference>
<organism evidence="2 3">
    <name type="scientific">Streptomyces phaeoluteigriseus</name>
    <dbReference type="NCBI Taxonomy" id="114686"/>
    <lineage>
        <taxon>Bacteria</taxon>
        <taxon>Bacillati</taxon>
        <taxon>Actinomycetota</taxon>
        <taxon>Actinomycetes</taxon>
        <taxon>Kitasatosporales</taxon>
        <taxon>Streptomycetaceae</taxon>
        <taxon>Streptomyces</taxon>
        <taxon>Streptomyces aurantiacus group</taxon>
    </lineage>
</organism>
<name>A0A1V6MKA3_9ACTN</name>
<keyword evidence="1" id="KW-0812">Transmembrane</keyword>
<gene>
    <name evidence="2" type="ORF">BM536_032990</name>
</gene>
<evidence type="ECO:0000313" key="2">
    <source>
        <dbReference type="EMBL" id="OQD52881.1"/>
    </source>
</evidence>
<dbReference type="GO" id="GO:0055085">
    <property type="term" value="P:transmembrane transport"/>
    <property type="evidence" value="ECO:0007669"/>
    <property type="project" value="InterPro"/>
</dbReference>
<protein>
    <recommendedName>
        <fullName evidence="4">Sulfate transporter</fullName>
    </recommendedName>
</protein>
<sequence length="385" mass="39790">MRRGVRRTELLASLVVFLVALPVCVGVALTSGVPAELGLVTGAAGGLVASLARLGRWFLAVPVAVVQGMFAGIGVVLATGQVYALGDTAVPAGGLGKVAGLVGPAWRGDPVALSVGGATLVVSLLWGRWRRGARLVPAPLVALASAVAVTWALGLEVRRVEVGGLGDAVRLPGAAEFGRLAEVGVTGAVVALVLIMWAESSFTRMPHRVGVLVVAVGAFGVVGVVGMIPVAAVAALLLYVGCGLVPVREVRALWRGHRGEVVVLVVTAVAVVVGNLFEGVLVGLALAVAKTAWEVSHVHLETEDRGAAGIVVRVLGHATFLRLPRLLDALHTLDVQHRDREIRLELGGLRHVDHACAAAIEGWAAARERRRSRDQGRIASSNPTS</sequence>
<dbReference type="InterPro" id="IPR001902">
    <property type="entry name" value="SLC26A/SulP_fam"/>
</dbReference>
<feature type="transmembrane region" description="Helical" evidence="1">
    <location>
        <begin position="59"/>
        <end position="85"/>
    </location>
</feature>
<dbReference type="STRING" id="114686.BM536_032990"/>
<feature type="transmembrane region" description="Helical" evidence="1">
    <location>
        <begin position="138"/>
        <end position="157"/>
    </location>
</feature>
<dbReference type="PANTHER" id="PTHR11814">
    <property type="entry name" value="SULFATE TRANSPORTER"/>
    <property type="match status" value="1"/>
</dbReference>
<dbReference type="Proteomes" id="UP000184286">
    <property type="component" value="Unassembled WGS sequence"/>
</dbReference>
<reference evidence="3" key="1">
    <citation type="submission" date="2016-11" db="EMBL/GenBank/DDBJ databases">
        <authorList>
            <person name="Schniete J.K."/>
            <person name="Salih T."/>
            <person name="Algora Gallardo L."/>
            <person name="Martinez Fernandez S."/>
            <person name="Herron P.R."/>
        </authorList>
    </citation>
    <scope>NUCLEOTIDE SEQUENCE [LARGE SCALE GENOMIC DNA]</scope>
    <source>
        <strain evidence="3">DSM 41896</strain>
    </source>
</reference>
<proteinExistence type="predicted"/>
<accession>A0A1V6MKA3</accession>
<comment type="caution">
    <text evidence="2">The sequence shown here is derived from an EMBL/GenBank/DDBJ whole genome shotgun (WGS) entry which is preliminary data.</text>
</comment>
<dbReference type="GO" id="GO:0016020">
    <property type="term" value="C:membrane"/>
    <property type="evidence" value="ECO:0007669"/>
    <property type="project" value="InterPro"/>
</dbReference>
<feature type="transmembrane region" description="Helical" evidence="1">
    <location>
        <begin position="36"/>
        <end position="52"/>
    </location>
</feature>
<feature type="transmembrane region" description="Helical" evidence="1">
    <location>
        <begin position="261"/>
        <end position="289"/>
    </location>
</feature>
<dbReference type="OrthoDB" id="9771198at2"/>
<dbReference type="RefSeq" id="WP_073498429.1">
    <property type="nucleotide sequence ID" value="NZ_MPOH02000019.1"/>
</dbReference>
<evidence type="ECO:0008006" key="4">
    <source>
        <dbReference type="Google" id="ProtNLM"/>
    </source>
</evidence>
<keyword evidence="1" id="KW-1133">Transmembrane helix</keyword>
<feature type="transmembrane region" description="Helical" evidence="1">
    <location>
        <begin position="209"/>
        <end position="241"/>
    </location>
</feature>
<evidence type="ECO:0000256" key="1">
    <source>
        <dbReference type="SAM" id="Phobius"/>
    </source>
</evidence>
<keyword evidence="1" id="KW-0472">Membrane</keyword>
<feature type="transmembrane region" description="Helical" evidence="1">
    <location>
        <begin position="177"/>
        <end position="197"/>
    </location>
</feature>
<feature type="transmembrane region" description="Helical" evidence="1">
    <location>
        <begin position="105"/>
        <end position="126"/>
    </location>
</feature>
<dbReference type="AlphaFoldDB" id="A0A1V6MKA3"/>
<evidence type="ECO:0000313" key="3">
    <source>
        <dbReference type="Proteomes" id="UP000184286"/>
    </source>
</evidence>
<reference evidence="2 3" key="2">
    <citation type="submission" date="2017-02" db="EMBL/GenBank/DDBJ databases">
        <title>Draft genome sequence of Streptomyces phaeoluteigriseus type strain DSM41896.</title>
        <authorList>
            <person name="Salih T.S."/>
            <person name="Algora Gallardo L."/>
            <person name="Melo Santos T."/>
            <person name="Filgueira Martinez S."/>
            <person name="Herron P.R."/>
        </authorList>
    </citation>
    <scope>NUCLEOTIDE SEQUENCE [LARGE SCALE GENOMIC DNA]</scope>
    <source>
        <strain evidence="2 3">DSM 41896</strain>
    </source>
</reference>